<organism evidence="5 6">
    <name type="scientific">Russula ochroleuca</name>
    <dbReference type="NCBI Taxonomy" id="152965"/>
    <lineage>
        <taxon>Eukaryota</taxon>
        <taxon>Fungi</taxon>
        <taxon>Dikarya</taxon>
        <taxon>Basidiomycota</taxon>
        <taxon>Agaricomycotina</taxon>
        <taxon>Agaricomycetes</taxon>
        <taxon>Russulales</taxon>
        <taxon>Russulaceae</taxon>
        <taxon>Russula</taxon>
    </lineage>
</organism>
<dbReference type="GO" id="GO:0006915">
    <property type="term" value="P:apoptotic process"/>
    <property type="evidence" value="ECO:0007669"/>
    <property type="project" value="UniProtKB-KW"/>
</dbReference>
<keyword evidence="3" id="KW-0378">Hydrolase</keyword>
<dbReference type="Pfam" id="PF00656">
    <property type="entry name" value="Peptidase_C14"/>
    <property type="match status" value="1"/>
</dbReference>
<sequence>MKYHPPSFDLPCFFLSTPALQSLAPTDIPGEHVPRSITRHVDSLEHPNFQFSRCTGRKKAVCIGINYTGQNSQLDGCVSDAKNMYRFLVDRLGFRSRDIIRLTDDGGDPSNLPTRSNILGAIRWLVSGAHKHDSLFIHYSGHGSQVRDLNGDEVDGYDEVIFPLDYAQAGTVIDDVRIKPLPPGCRLTAVFDSCHSGSILDVPYVYHSDGRVRSSSITRKFLAEKATPAEVICWSGSTDSGTSADVQGAGIAVGAMSFAFLSALGNRSRPTFEELLRDLRRATRKYHQKPQLSASHRIVSVIDMSQNRRRILLRILIDVSSFDGMARMISCVTYMYL</sequence>
<evidence type="ECO:0000313" key="6">
    <source>
        <dbReference type="Proteomes" id="UP000759537"/>
    </source>
</evidence>
<dbReference type="InterPro" id="IPR050452">
    <property type="entry name" value="Metacaspase"/>
</dbReference>
<name>A0A9P5N0N6_9AGAM</name>
<gene>
    <name evidence="5" type="ORF">DFH94DRAFT_625225</name>
</gene>
<evidence type="ECO:0000256" key="1">
    <source>
        <dbReference type="ARBA" id="ARBA00009005"/>
    </source>
</evidence>
<evidence type="ECO:0000256" key="3">
    <source>
        <dbReference type="ARBA" id="ARBA00022807"/>
    </source>
</evidence>
<accession>A0A9P5N0N6</accession>
<reference evidence="5" key="1">
    <citation type="submission" date="2019-10" db="EMBL/GenBank/DDBJ databases">
        <authorList>
            <consortium name="DOE Joint Genome Institute"/>
            <person name="Kuo A."/>
            <person name="Miyauchi S."/>
            <person name="Kiss E."/>
            <person name="Drula E."/>
            <person name="Kohler A."/>
            <person name="Sanchez-Garcia M."/>
            <person name="Andreopoulos B."/>
            <person name="Barry K.W."/>
            <person name="Bonito G."/>
            <person name="Buee M."/>
            <person name="Carver A."/>
            <person name="Chen C."/>
            <person name="Cichocki N."/>
            <person name="Clum A."/>
            <person name="Culley D."/>
            <person name="Crous P.W."/>
            <person name="Fauchery L."/>
            <person name="Girlanda M."/>
            <person name="Hayes R."/>
            <person name="Keri Z."/>
            <person name="LaButti K."/>
            <person name="Lipzen A."/>
            <person name="Lombard V."/>
            <person name="Magnuson J."/>
            <person name="Maillard F."/>
            <person name="Morin E."/>
            <person name="Murat C."/>
            <person name="Nolan M."/>
            <person name="Ohm R."/>
            <person name="Pangilinan J."/>
            <person name="Pereira M."/>
            <person name="Perotto S."/>
            <person name="Peter M."/>
            <person name="Riley R."/>
            <person name="Sitrit Y."/>
            <person name="Stielow B."/>
            <person name="Szollosi G."/>
            <person name="Zifcakova L."/>
            <person name="Stursova M."/>
            <person name="Spatafora J.W."/>
            <person name="Tedersoo L."/>
            <person name="Vaario L.-M."/>
            <person name="Yamada A."/>
            <person name="Yan M."/>
            <person name="Wang P."/>
            <person name="Xu J."/>
            <person name="Bruns T."/>
            <person name="Baldrian P."/>
            <person name="Vilgalys R."/>
            <person name="Henrissat B."/>
            <person name="Grigoriev I.V."/>
            <person name="Hibbett D."/>
            <person name="Nagy L.G."/>
            <person name="Martin F.M."/>
        </authorList>
    </citation>
    <scope>NUCLEOTIDE SEQUENCE</scope>
    <source>
        <strain evidence="5">Prilba</strain>
    </source>
</reference>
<dbReference type="PANTHER" id="PTHR48104:SF30">
    <property type="entry name" value="METACASPASE-1"/>
    <property type="match status" value="1"/>
</dbReference>
<keyword evidence="6" id="KW-1185">Reference proteome</keyword>
<dbReference type="Gene3D" id="3.40.50.12660">
    <property type="match status" value="1"/>
</dbReference>
<protein>
    <submittedName>
        <fullName evidence="5">Caspase domain-containing protein</fullName>
    </submittedName>
</protein>
<proteinExistence type="inferred from homology"/>
<dbReference type="Proteomes" id="UP000759537">
    <property type="component" value="Unassembled WGS sequence"/>
</dbReference>
<keyword evidence="3" id="KW-0645">Protease</keyword>
<evidence type="ECO:0000313" key="5">
    <source>
        <dbReference type="EMBL" id="KAF8483389.1"/>
    </source>
</evidence>
<keyword evidence="3" id="KW-0788">Thiol protease</keyword>
<keyword evidence="2" id="KW-0053">Apoptosis</keyword>
<dbReference type="InterPro" id="IPR029030">
    <property type="entry name" value="Caspase-like_dom_sf"/>
</dbReference>
<dbReference type="EMBL" id="WHVB01000004">
    <property type="protein sequence ID" value="KAF8483389.1"/>
    <property type="molecule type" value="Genomic_DNA"/>
</dbReference>
<dbReference type="SUPFAM" id="SSF52129">
    <property type="entry name" value="Caspase-like"/>
    <property type="match status" value="1"/>
</dbReference>
<reference evidence="5" key="2">
    <citation type="journal article" date="2020" name="Nat. Commun.">
        <title>Large-scale genome sequencing of mycorrhizal fungi provides insights into the early evolution of symbiotic traits.</title>
        <authorList>
            <person name="Miyauchi S."/>
            <person name="Kiss E."/>
            <person name="Kuo A."/>
            <person name="Drula E."/>
            <person name="Kohler A."/>
            <person name="Sanchez-Garcia M."/>
            <person name="Morin E."/>
            <person name="Andreopoulos B."/>
            <person name="Barry K.W."/>
            <person name="Bonito G."/>
            <person name="Buee M."/>
            <person name="Carver A."/>
            <person name="Chen C."/>
            <person name="Cichocki N."/>
            <person name="Clum A."/>
            <person name="Culley D."/>
            <person name="Crous P.W."/>
            <person name="Fauchery L."/>
            <person name="Girlanda M."/>
            <person name="Hayes R.D."/>
            <person name="Keri Z."/>
            <person name="LaButti K."/>
            <person name="Lipzen A."/>
            <person name="Lombard V."/>
            <person name="Magnuson J."/>
            <person name="Maillard F."/>
            <person name="Murat C."/>
            <person name="Nolan M."/>
            <person name="Ohm R.A."/>
            <person name="Pangilinan J."/>
            <person name="Pereira M.F."/>
            <person name="Perotto S."/>
            <person name="Peter M."/>
            <person name="Pfister S."/>
            <person name="Riley R."/>
            <person name="Sitrit Y."/>
            <person name="Stielow J.B."/>
            <person name="Szollosi G."/>
            <person name="Zifcakova L."/>
            <person name="Stursova M."/>
            <person name="Spatafora J.W."/>
            <person name="Tedersoo L."/>
            <person name="Vaario L.M."/>
            <person name="Yamada A."/>
            <person name="Yan M."/>
            <person name="Wang P."/>
            <person name="Xu J."/>
            <person name="Bruns T."/>
            <person name="Baldrian P."/>
            <person name="Vilgalys R."/>
            <person name="Dunand C."/>
            <person name="Henrissat B."/>
            <person name="Grigoriev I.V."/>
            <person name="Hibbett D."/>
            <person name="Nagy L.G."/>
            <person name="Martin F.M."/>
        </authorList>
    </citation>
    <scope>NUCLEOTIDE SEQUENCE</scope>
    <source>
        <strain evidence="5">Prilba</strain>
    </source>
</reference>
<feature type="domain" description="Peptidase C14 caspase" evidence="4">
    <location>
        <begin position="57"/>
        <end position="296"/>
    </location>
</feature>
<dbReference type="GO" id="GO:0004197">
    <property type="term" value="F:cysteine-type endopeptidase activity"/>
    <property type="evidence" value="ECO:0007669"/>
    <property type="project" value="InterPro"/>
</dbReference>
<evidence type="ECO:0000259" key="4">
    <source>
        <dbReference type="Pfam" id="PF00656"/>
    </source>
</evidence>
<evidence type="ECO:0000256" key="2">
    <source>
        <dbReference type="ARBA" id="ARBA00022703"/>
    </source>
</evidence>
<comment type="similarity">
    <text evidence="1">Belongs to the peptidase C14B family.</text>
</comment>
<dbReference type="AlphaFoldDB" id="A0A9P5N0N6"/>
<dbReference type="GO" id="GO:0006508">
    <property type="term" value="P:proteolysis"/>
    <property type="evidence" value="ECO:0007669"/>
    <property type="project" value="InterPro"/>
</dbReference>
<dbReference type="InterPro" id="IPR011600">
    <property type="entry name" value="Pept_C14_caspase"/>
</dbReference>
<dbReference type="GO" id="GO:0005737">
    <property type="term" value="C:cytoplasm"/>
    <property type="evidence" value="ECO:0007669"/>
    <property type="project" value="TreeGrafter"/>
</dbReference>
<dbReference type="OrthoDB" id="3223806at2759"/>
<dbReference type="PANTHER" id="PTHR48104">
    <property type="entry name" value="METACASPASE-4"/>
    <property type="match status" value="1"/>
</dbReference>
<comment type="caution">
    <text evidence="5">The sequence shown here is derived from an EMBL/GenBank/DDBJ whole genome shotgun (WGS) entry which is preliminary data.</text>
</comment>